<feature type="transmembrane region" description="Helical" evidence="5">
    <location>
        <begin position="35"/>
        <end position="57"/>
    </location>
</feature>
<gene>
    <name evidence="6" type="ORF">OCK72_05135</name>
</gene>
<dbReference type="Pfam" id="PF01758">
    <property type="entry name" value="SBF"/>
    <property type="match status" value="1"/>
</dbReference>
<feature type="transmembrane region" description="Helical" evidence="5">
    <location>
        <begin position="159"/>
        <end position="180"/>
    </location>
</feature>
<proteinExistence type="predicted"/>
<dbReference type="PANTHER" id="PTHR10361">
    <property type="entry name" value="SODIUM-BILE ACID COTRANSPORTER"/>
    <property type="match status" value="1"/>
</dbReference>
<reference evidence="6" key="1">
    <citation type="submission" date="2022-09" db="EMBL/GenBank/DDBJ databases">
        <authorList>
            <person name="Zoaiter M."/>
        </authorList>
    </citation>
    <scope>NUCLEOTIDE SEQUENCE</scope>
    <source>
        <strain evidence="6">DSM 19848</strain>
    </source>
</reference>
<dbReference type="PANTHER" id="PTHR10361:SF28">
    <property type="entry name" value="P3 PROTEIN-RELATED"/>
    <property type="match status" value="1"/>
</dbReference>
<evidence type="ECO:0000313" key="7">
    <source>
        <dbReference type="Proteomes" id="UP001062738"/>
    </source>
</evidence>
<feature type="transmembrane region" description="Helical" evidence="5">
    <location>
        <begin position="12"/>
        <end position="29"/>
    </location>
</feature>
<feature type="transmembrane region" description="Helical" evidence="5">
    <location>
        <begin position="69"/>
        <end position="92"/>
    </location>
</feature>
<evidence type="ECO:0000313" key="6">
    <source>
        <dbReference type="EMBL" id="MCY7008039.1"/>
    </source>
</evidence>
<evidence type="ECO:0000256" key="5">
    <source>
        <dbReference type="SAM" id="Phobius"/>
    </source>
</evidence>
<sequence length="327" mass="35165">MKIISKIEEIFSKYNWLLILVFSVIAFISPEPFLWIVKHTAILLGIAMFGMGTTIQVKDFAQLTKRPKEIMIGCLAQFTIMPLVAWAIATLLDLSTDLALGVILVGCCPGGTASNVITHIAKGDVPLSVSMTITSTIFAPLLTPLWVSLLADRLIDVSFWGMFETVVKIILVPIVLGITVNYIIGKSKNSNIGQKFIDCRALLPIISSNTIITLISGIVASNSNKIVESGSIILGVVAIHNLCGMMLGLLVCKLLKVEYTKSTAIAIEVGMQNSGLAVSLATLNFIANPLATLPGAIFSVWHNISGSIFAGWRRSHSSSLNANIKIN</sequence>
<dbReference type="EMBL" id="JAOXXL010000011">
    <property type="protein sequence ID" value="MCY7008039.1"/>
    <property type="molecule type" value="Genomic_DNA"/>
</dbReference>
<evidence type="ECO:0000256" key="2">
    <source>
        <dbReference type="ARBA" id="ARBA00022692"/>
    </source>
</evidence>
<evidence type="ECO:0000256" key="3">
    <source>
        <dbReference type="ARBA" id="ARBA00022989"/>
    </source>
</evidence>
<feature type="transmembrane region" description="Helical" evidence="5">
    <location>
        <begin position="201"/>
        <end position="220"/>
    </location>
</feature>
<dbReference type="Gene3D" id="1.20.1530.20">
    <property type="match status" value="1"/>
</dbReference>
<comment type="subcellular location">
    <subcellularLocation>
        <location evidence="1">Membrane</location>
        <topology evidence="1">Multi-pass membrane protein</topology>
    </subcellularLocation>
</comment>
<dbReference type="InterPro" id="IPR004710">
    <property type="entry name" value="Bilac:Na_transpt"/>
</dbReference>
<comment type="caution">
    <text evidence="6">The sequence shown here is derived from an EMBL/GenBank/DDBJ whole genome shotgun (WGS) entry which is preliminary data.</text>
</comment>
<dbReference type="InterPro" id="IPR038770">
    <property type="entry name" value="Na+/solute_symporter_sf"/>
</dbReference>
<keyword evidence="4 5" id="KW-0472">Membrane</keyword>
<feature type="transmembrane region" description="Helical" evidence="5">
    <location>
        <begin position="98"/>
        <end position="118"/>
    </location>
</feature>
<protein>
    <submittedName>
        <fullName evidence="6">Bile acid:sodium symporter family protein</fullName>
    </submittedName>
</protein>
<evidence type="ECO:0000256" key="1">
    <source>
        <dbReference type="ARBA" id="ARBA00004141"/>
    </source>
</evidence>
<feature type="transmembrane region" description="Helical" evidence="5">
    <location>
        <begin position="125"/>
        <end position="147"/>
    </location>
</feature>
<keyword evidence="2 5" id="KW-0812">Transmembrane</keyword>
<dbReference type="Proteomes" id="UP001062738">
    <property type="component" value="Unassembled WGS sequence"/>
</dbReference>
<dbReference type="InterPro" id="IPR002657">
    <property type="entry name" value="BilAc:Na_symport/Acr3"/>
</dbReference>
<keyword evidence="7" id="KW-1185">Reference proteome</keyword>
<name>A0ABT4DHF6_FUSSI</name>
<keyword evidence="3 5" id="KW-1133">Transmembrane helix</keyword>
<accession>A0ABT4DHF6</accession>
<organism evidence="6 7">
    <name type="scientific">Fusobacterium simiae</name>
    <dbReference type="NCBI Taxonomy" id="855"/>
    <lineage>
        <taxon>Bacteria</taxon>
        <taxon>Fusobacteriati</taxon>
        <taxon>Fusobacteriota</taxon>
        <taxon>Fusobacteriia</taxon>
        <taxon>Fusobacteriales</taxon>
        <taxon>Fusobacteriaceae</taxon>
        <taxon>Fusobacterium</taxon>
    </lineage>
</organism>
<feature type="transmembrane region" description="Helical" evidence="5">
    <location>
        <begin position="232"/>
        <end position="252"/>
    </location>
</feature>
<evidence type="ECO:0000256" key="4">
    <source>
        <dbReference type="ARBA" id="ARBA00023136"/>
    </source>
</evidence>